<comment type="similarity">
    <text evidence="3">Belongs to the fructosamine kinase family.</text>
</comment>
<dbReference type="Gene3D" id="3.90.1200.10">
    <property type="match status" value="1"/>
</dbReference>
<gene>
    <name evidence="4" type="ORF">BD324DRAFT_578523</name>
</gene>
<reference evidence="4 5" key="1">
    <citation type="submission" date="2017-03" db="EMBL/GenBank/DDBJ databases">
        <title>Widespread Adenine N6-methylation of Active Genes in Fungi.</title>
        <authorList>
            <consortium name="DOE Joint Genome Institute"/>
            <person name="Mondo S.J."/>
            <person name="Dannebaum R.O."/>
            <person name="Kuo R.C."/>
            <person name="Louie K.B."/>
            <person name="Bewick A.J."/>
            <person name="Labutti K."/>
            <person name="Haridas S."/>
            <person name="Kuo A."/>
            <person name="Salamov A."/>
            <person name="Ahrendt S.R."/>
            <person name="Lau R."/>
            <person name="Bowen B.P."/>
            <person name="Lipzen A."/>
            <person name="Sullivan W."/>
            <person name="Andreopoulos W.B."/>
            <person name="Clum A."/>
            <person name="Lindquist E."/>
            <person name="Daum C."/>
            <person name="Northen T.R."/>
            <person name="Ramamoorthy G."/>
            <person name="Schmitz R.J."/>
            <person name="Gryganskyi A."/>
            <person name="Culley D."/>
            <person name="Magnuson J."/>
            <person name="James T.Y."/>
            <person name="O'Malley M.A."/>
            <person name="Stajich J.E."/>
            <person name="Spatafora J.W."/>
            <person name="Visel A."/>
            <person name="Grigoriev I.V."/>
        </authorList>
    </citation>
    <scope>NUCLEOTIDE SEQUENCE [LARGE SCALE GENOMIC DNA]</scope>
    <source>
        <strain evidence="4 5">NRRL Y-17943</strain>
    </source>
</reference>
<accession>A0A1Y1UKL1</accession>
<keyword evidence="3 4" id="KW-0418">Kinase</keyword>
<dbReference type="Proteomes" id="UP000193218">
    <property type="component" value="Unassembled WGS sequence"/>
</dbReference>
<dbReference type="InterPro" id="IPR011009">
    <property type="entry name" value="Kinase-like_dom_sf"/>
</dbReference>
<dbReference type="STRING" id="4999.A0A1Y1UKL1"/>
<protein>
    <recommendedName>
        <fullName evidence="1">protein-ribulosamine 3-kinase</fullName>
        <ecNumber evidence="1">2.7.1.172</ecNumber>
    </recommendedName>
</protein>
<dbReference type="Pfam" id="PF03881">
    <property type="entry name" value="Fructosamin_kin"/>
    <property type="match status" value="1"/>
</dbReference>
<dbReference type="GeneID" id="33555138"/>
<dbReference type="AlphaFoldDB" id="A0A1Y1UKL1"/>
<dbReference type="EMBL" id="NBSH01000005">
    <property type="protein sequence ID" value="ORX38044.1"/>
    <property type="molecule type" value="Genomic_DNA"/>
</dbReference>
<evidence type="ECO:0000256" key="1">
    <source>
        <dbReference type="ARBA" id="ARBA00011961"/>
    </source>
</evidence>
<sequence>MRGEAASLKAMSATAPESLIPRLYGYAESADGNECAMVTQYFDLQPLHGGSYQRELGRKLAEMHRLPPKDTEGYTGRYGFEVPTFCGVTQQDNTWEGDWKTFWRDRRLGDMIRRIEDTDLAKAWDGLLDKAVPLLLDSIQPQPQPVIIHGDLWYGNTGYDQTTQVPVIFDPSSFWGHNEAELGMTKMFGGFTNDFYDAYHEIHPRSERYDQLIQLYELYHHLNHTLMFGTMYKEGALRIMKSLTAWAETV</sequence>
<dbReference type="GO" id="GO:0102193">
    <property type="term" value="F:protein-ribulosamine 3-kinase activity"/>
    <property type="evidence" value="ECO:0007669"/>
    <property type="project" value="UniProtKB-EC"/>
</dbReference>
<name>A0A1Y1UKL1_9TREE</name>
<proteinExistence type="inferred from homology"/>
<evidence type="ECO:0000313" key="5">
    <source>
        <dbReference type="Proteomes" id="UP000193218"/>
    </source>
</evidence>
<dbReference type="SUPFAM" id="SSF56112">
    <property type="entry name" value="Protein kinase-like (PK-like)"/>
    <property type="match status" value="1"/>
</dbReference>
<comment type="caution">
    <text evidence="4">The sequence shown here is derived from an EMBL/GenBank/DDBJ whole genome shotgun (WGS) entry which is preliminary data.</text>
</comment>
<comment type="catalytic activity">
    <reaction evidence="2">
        <text>N(6)-D-ribulosyl-L-lysyl-[protein] + ATP = N(6)-(3-O-phospho-D-ribulosyl)-L-lysyl-[protein] + ADP + H(+)</text>
        <dbReference type="Rhea" id="RHEA:48432"/>
        <dbReference type="Rhea" id="RHEA-COMP:12103"/>
        <dbReference type="Rhea" id="RHEA-COMP:12104"/>
        <dbReference type="ChEBI" id="CHEBI:15378"/>
        <dbReference type="ChEBI" id="CHEBI:30616"/>
        <dbReference type="ChEBI" id="CHEBI:90418"/>
        <dbReference type="ChEBI" id="CHEBI:90420"/>
        <dbReference type="ChEBI" id="CHEBI:456216"/>
        <dbReference type="EC" id="2.7.1.172"/>
    </reaction>
    <physiologicalReaction direction="left-to-right" evidence="2">
        <dbReference type="Rhea" id="RHEA:48433"/>
    </physiologicalReaction>
</comment>
<dbReference type="InterPro" id="IPR016477">
    <property type="entry name" value="Fructo-/Ketosamine-3-kinase"/>
</dbReference>
<dbReference type="OrthoDB" id="5772781at2759"/>
<evidence type="ECO:0000256" key="2">
    <source>
        <dbReference type="ARBA" id="ARBA00048655"/>
    </source>
</evidence>
<dbReference type="PANTHER" id="PTHR12149:SF8">
    <property type="entry name" value="PROTEIN-RIBULOSAMINE 3-KINASE"/>
    <property type="match status" value="1"/>
</dbReference>
<dbReference type="PANTHER" id="PTHR12149">
    <property type="entry name" value="FRUCTOSAMINE 3 KINASE-RELATED PROTEIN"/>
    <property type="match status" value="1"/>
</dbReference>
<dbReference type="RefSeq" id="XP_021872031.1">
    <property type="nucleotide sequence ID" value="XM_022013330.1"/>
</dbReference>
<dbReference type="EC" id="2.7.1.172" evidence="1"/>
<keyword evidence="3" id="KW-0808">Transferase</keyword>
<organism evidence="4 5">
    <name type="scientific">Kockovaella imperatae</name>
    <dbReference type="NCBI Taxonomy" id="4999"/>
    <lineage>
        <taxon>Eukaryota</taxon>
        <taxon>Fungi</taxon>
        <taxon>Dikarya</taxon>
        <taxon>Basidiomycota</taxon>
        <taxon>Agaricomycotina</taxon>
        <taxon>Tremellomycetes</taxon>
        <taxon>Tremellales</taxon>
        <taxon>Cuniculitremaceae</taxon>
        <taxon>Kockovaella</taxon>
    </lineage>
</organism>
<evidence type="ECO:0000313" key="4">
    <source>
        <dbReference type="EMBL" id="ORX38044.1"/>
    </source>
</evidence>
<keyword evidence="5" id="KW-1185">Reference proteome</keyword>
<dbReference type="InParanoid" id="A0A1Y1UKL1"/>
<dbReference type="GO" id="GO:0016301">
    <property type="term" value="F:kinase activity"/>
    <property type="evidence" value="ECO:0007669"/>
    <property type="project" value="UniProtKB-UniRule"/>
</dbReference>
<evidence type="ECO:0000256" key="3">
    <source>
        <dbReference type="PIRNR" id="PIRNR006221"/>
    </source>
</evidence>
<dbReference type="PIRSF" id="PIRSF006221">
    <property type="entry name" value="Ketosamine-3-kinase"/>
    <property type="match status" value="1"/>
</dbReference>